<sequence length="91" mass="10888">MELYVYFPVGSETTGDPRAKSSTALEIFRHPEMPYVFLWKISLKASNIFPYKMNHTQQLRDSDEQTFMVFVQKFIVRVEVKDEWTYNHHIV</sequence>
<organism evidence="1 2">
    <name type="scientific">Araneus ventricosus</name>
    <name type="common">Orbweaver spider</name>
    <name type="synonym">Epeira ventricosa</name>
    <dbReference type="NCBI Taxonomy" id="182803"/>
    <lineage>
        <taxon>Eukaryota</taxon>
        <taxon>Metazoa</taxon>
        <taxon>Ecdysozoa</taxon>
        <taxon>Arthropoda</taxon>
        <taxon>Chelicerata</taxon>
        <taxon>Arachnida</taxon>
        <taxon>Araneae</taxon>
        <taxon>Araneomorphae</taxon>
        <taxon>Entelegynae</taxon>
        <taxon>Araneoidea</taxon>
        <taxon>Araneidae</taxon>
        <taxon>Araneus</taxon>
    </lineage>
</organism>
<dbReference type="AlphaFoldDB" id="A0A4Y2UPC4"/>
<gene>
    <name evidence="1" type="ORF">AVEN_48395_1</name>
</gene>
<protein>
    <submittedName>
        <fullName evidence="1">Uncharacterized protein</fullName>
    </submittedName>
</protein>
<evidence type="ECO:0000313" key="1">
    <source>
        <dbReference type="EMBL" id="GBO14543.1"/>
    </source>
</evidence>
<comment type="caution">
    <text evidence="1">The sequence shown here is derived from an EMBL/GenBank/DDBJ whole genome shotgun (WGS) entry which is preliminary data.</text>
</comment>
<dbReference type="Proteomes" id="UP000499080">
    <property type="component" value="Unassembled WGS sequence"/>
</dbReference>
<keyword evidence="2" id="KW-1185">Reference proteome</keyword>
<proteinExistence type="predicted"/>
<dbReference type="EMBL" id="BGPR01038674">
    <property type="protein sequence ID" value="GBO14543.1"/>
    <property type="molecule type" value="Genomic_DNA"/>
</dbReference>
<accession>A0A4Y2UPC4</accession>
<evidence type="ECO:0000313" key="2">
    <source>
        <dbReference type="Proteomes" id="UP000499080"/>
    </source>
</evidence>
<reference evidence="1 2" key="1">
    <citation type="journal article" date="2019" name="Sci. Rep.">
        <title>Orb-weaving spider Araneus ventricosus genome elucidates the spidroin gene catalogue.</title>
        <authorList>
            <person name="Kono N."/>
            <person name="Nakamura H."/>
            <person name="Ohtoshi R."/>
            <person name="Moran D.A.P."/>
            <person name="Shinohara A."/>
            <person name="Yoshida Y."/>
            <person name="Fujiwara M."/>
            <person name="Mori M."/>
            <person name="Tomita M."/>
            <person name="Arakawa K."/>
        </authorList>
    </citation>
    <scope>NUCLEOTIDE SEQUENCE [LARGE SCALE GENOMIC DNA]</scope>
</reference>
<name>A0A4Y2UPC4_ARAVE</name>